<evidence type="ECO:0000313" key="1">
    <source>
        <dbReference type="EMBL" id="CAI6331725.1"/>
    </source>
</evidence>
<proteinExistence type="predicted"/>
<sequence>MPPSWPYMENLRAVERECRRHRMMKVHYMVRPSNLSQMLCACLEIASAVRPRFPRLNWMCKLNIQPNWKEIQRFHDSWHGKAGKTCRLLRMECGASVWAANFRFHPILREHELQLLERQDWTTLWIEETATLTEDVVKKRIQVLLRLLKYGI</sequence>
<dbReference type="EMBL" id="CAOQHR010000003">
    <property type="protein sequence ID" value="CAI6331725.1"/>
    <property type="molecule type" value="Genomic_DNA"/>
</dbReference>
<evidence type="ECO:0000313" key="2">
    <source>
        <dbReference type="Proteomes" id="UP001152607"/>
    </source>
</evidence>
<dbReference type="Proteomes" id="UP001152607">
    <property type="component" value="Unassembled WGS sequence"/>
</dbReference>
<protein>
    <submittedName>
        <fullName evidence="1">Uncharacterized protein</fullName>
    </submittedName>
</protein>
<name>A0A9W4UB58_9PLEO</name>
<comment type="caution">
    <text evidence="1">The sequence shown here is derived from an EMBL/GenBank/DDBJ whole genome shotgun (WGS) entry which is preliminary data.</text>
</comment>
<gene>
    <name evidence="1" type="ORF">PDIGIT_LOCUS4753</name>
</gene>
<dbReference type="AlphaFoldDB" id="A0A9W4UB58"/>
<accession>A0A9W4UB58</accession>
<reference evidence="1" key="1">
    <citation type="submission" date="2023-01" db="EMBL/GenBank/DDBJ databases">
        <authorList>
            <person name="Van Ghelder C."/>
            <person name="Rancurel C."/>
        </authorList>
    </citation>
    <scope>NUCLEOTIDE SEQUENCE</scope>
    <source>
        <strain evidence="1">CNCM I-4278</strain>
    </source>
</reference>
<keyword evidence="2" id="KW-1185">Reference proteome</keyword>
<organism evidence="1 2">
    <name type="scientific">Periconia digitata</name>
    <dbReference type="NCBI Taxonomy" id="1303443"/>
    <lineage>
        <taxon>Eukaryota</taxon>
        <taxon>Fungi</taxon>
        <taxon>Dikarya</taxon>
        <taxon>Ascomycota</taxon>
        <taxon>Pezizomycotina</taxon>
        <taxon>Dothideomycetes</taxon>
        <taxon>Pleosporomycetidae</taxon>
        <taxon>Pleosporales</taxon>
        <taxon>Massarineae</taxon>
        <taxon>Periconiaceae</taxon>
        <taxon>Periconia</taxon>
    </lineage>
</organism>